<gene>
    <name evidence="1" type="ORF">A3A87_05810</name>
</gene>
<comment type="caution">
    <text evidence="1">The sequence shown here is derived from an EMBL/GenBank/DDBJ whole genome shotgun (WGS) entry which is preliminary data.</text>
</comment>
<organism evidence="1 2">
    <name type="scientific">Candidatus Muproteobacteria bacterium RIFCSPLOWO2_01_FULL_60_18</name>
    <dbReference type="NCBI Taxonomy" id="1817768"/>
    <lineage>
        <taxon>Bacteria</taxon>
        <taxon>Pseudomonadati</taxon>
        <taxon>Pseudomonadota</taxon>
        <taxon>Candidatus Muproteobacteria</taxon>
    </lineage>
</organism>
<reference evidence="1 2" key="1">
    <citation type="journal article" date="2016" name="Nat. Commun.">
        <title>Thousands of microbial genomes shed light on interconnected biogeochemical processes in an aquifer system.</title>
        <authorList>
            <person name="Anantharaman K."/>
            <person name="Brown C.T."/>
            <person name="Hug L.A."/>
            <person name="Sharon I."/>
            <person name="Castelle C.J."/>
            <person name="Probst A.J."/>
            <person name="Thomas B.C."/>
            <person name="Singh A."/>
            <person name="Wilkins M.J."/>
            <person name="Karaoz U."/>
            <person name="Brodie E.L."/>
            <person name="Williams K.H."/>
            <person name="Hubbard S.S."/>
            <person name="Banfield J.F."/>
        </authorList>
    </citation>
    <scope>NUCLEOTIDE SEQUENCE [LARGE SCALE GENOMIC DNA]</scope>
</reference>
<name>A0A1F6TZG3_9PROT</name>
<protein>
    <submittedName>
        <fullName evidence="1">Uncharacterized protein</fullName>
    </submittedName>
</protein>
<evidence type="ECO:0000313" key="1">
    <source>
        <dbReference type="EMBL" id="OGI50497.1"/>
    </source>
</evidence>
<dbReference type="Proteomes" id="UP000179037">
    <property type="component" value="Unassembled WGS sequence"/>
</dbReference>
<sequence>MVEDERRRQSLRAENRHTRRVVLRPGFALGFGNINHRGGVAARVAPRIGITSQQHLERHAQRRFLLGLAHGGVLHRFADIHETARQCPAMRRILAPDQHNRDIRTVPEFDDDIRGQRGCFRCRHDLFSSLVAFVGCSA</sequence>
<dbReference type="STRING" id="1817768.A3A87_05810"/>
<evidence type="ECO:0000313" key="2">
    <source>
        <dbReference type="Proteomes" id="UP000179037"/>
    </source>
</evidence>
<accession>A0A1F6TZG3</accession>
<dbReference type="EMBL" id="MFTC01000068">
    <property type="protein sequence ID" value="OGI50497.1"/>
    <property type="molecule type" value="Genomic_DNA"/>
</dbReference>
<dbReference type="AlphaFoldDB" id="A0A1F6TZG3"/>
<proteinExistence type="predicted"/>